<name>A0A0A8YSB2_ARUDO</name>
<organism evidence="1">
    <name type="scientific">Arundo donax</name>
    <name type="common">Giant reed</name>
    <name type="synonym">Donax arundinaceus</name>
    <dbReference type="NCBI Taxonomy" id="35708"/>
    <lineage>
        <taxon>Eukaryota</taxon>
        <taxon>Viridiplantae</taxon>
        <taxon>Streptophyta</taxon>
        <taxon>Embryophyta</taxon>
        <taxon>Tracheophyta</taxon>
        <taxon>Spermatophyta</taxon>
        <taxon>Magnoliopsida</taxon>
        <taxon>Liliopsida</taxon>
        <taxon>Poales</taxon>
        <taxon>Poaceae</taxon>
        <taxon>PACMAD clade</taxon>
        <taxon>Arundinoideae</taxon>
        <taxon>Arundineae</taxon>
        <taxon>Arundo</taxon>
    </lineage>
</organism>
<reference evidence="1" key="2">
    <citation type="journal article" date="2015" name="Data Brief">
        <title>Shoot transcriptome of the giant reed, Arundo donax.</title>
        <authorList>
            <person name="Barrero R.A."/>
            <person name="Guerrero F.D."/>
            <person name="Moolhuijzen P."/>
            <person name="Goolsby J.A."/>
            <person name="Tidwell J."/>
            <person name="Bellgard S.E."/>
            <person name="Bellgard M.I."/>
        </authorList>
    </citation>
    <scope>NUCLEOTIDE SEQUENCE</scope>
    <source>
        <tissue evidence="1">Shoot tissue taken approximately 20 cm above the soil surface</tissue>
    </source>
</reference>
<sequence>MRPHSKFEALACRSRIPPYHSYIYTCEIRELKATAAKRKRSLKNGVTLC</sequence>
<proteinExistence type="predicted"/>
<accession>A0A0A8YSB2</accession>
<dbReference type="EMBL" id="GBRH01268051">
    <property type="protein sequence ID" value="JAD29844.1"/>
    <property type="molecule type" value="Transcribed_RNA"/>
</dbReference>
<protein>
    <submittedName>
        <fullName evidence="1">Uncharacterized protein</fullName>
    </submittedName>
</protein>
<evidence type="ECO:0000313" key="1">
    <source>
        <dbReference type="EMBL" id="JAD29844.1"/>
    </source>
</evidence>
<dbReference type="AlphaFoldDB" id="A0A0A8YSB2"/>
<reference evidence="1" key="1">
    <citation type="submission" date="2014-09" db="EMBL/GenBank/DDBJ databases">
        <authorList>
            <person name="Magalhaes I.L.F."/>
            <person name="Oliveira U."/>
            <person name="Santos F.R."/>
            <person name="Vidigal T.H.D.A."/>
            <person name="Brescovit A.D."/>
            <person name="Santos A.J."/>
        </authorList>
    </citation>
    <scope>NUCLEOTIDE SEQUENCE</scope>
    <source>
        <tissue evidence="1">Shoot tissue taken approximately 20 cm above the soil surface</tissue>
    </source>
</reference>